<keyword evidence="7" id="KW-1185">Reference proteome</keyword>
<feature type="region of interest" description="Disordered" evidence="4">
    <location>
        <begin position="825"/>
        <end position="860"/>
    </location>
</feature>
<comment type="caution">
    <text evidence="6">The sequence shown here is derived from an EMBL/GenBank/DDBJ whole genome shotgun (WGS) entry which is preliminary data.</text>
</comment>
<feature type="region of interest" description="Disordered" evidence="4">
    <location>
        <begin position="268"/>
        <end position="294"/>
    </location>
</feature>
<evidence type="ECO:0000256" key="3">
    <source>
        <dbReference type="PROSITE-ProRule" id="PRU00221"/>
    </source>
</evidence>
<feature type="domain" description="CFA20" evidence="5">
    <location>
        <begin position="9"/>
        <end position="77"/>
    </location>
</feature>
<feature type="compositionally biased region" description="Polar residues" evidence="4">
    <location>
        <begin position="828"/>
        <end position="839"/>
    </location>
</feature>
<accession>A0A2C6KV11</accession>
<dbReference type="Pfam" id="PF00400">
    <property type="entry name" value="WD40"/>
    <property type="match status" value="1"/>
</dbReference>
<dbReference type="Gene3D" id="2.130.10.10">
    <property type="entry name" value="YVTN repeat-like/Quinoprotein amine dehydrogenase"/>
    <property type="match status" value="3"/>
</dbReference>
<gene>
    <name evidence="6" type="ORF">CSUI_006142</name>
</gene>
<feature type="compositionally biased region" description="Low complexity" evidence="4">
    <location>
        <begin position="1222"/>
        <end position="1239"/>
    </location>
</feature>
<evidence type="ECO:0000256" key="4">
    <source>
        <dbReference type="SAM" id="MobiDB-lite"/>
    </source>
</evidence>
<feature type="region of interest" description="Disordered" evidence="4">
    <location>
        <begin position="117"/>
        <end position="147"/>
    </location>
</feature>
<reference evidence="6 7" key="1">
    <citation type="journal article" date="2017" name="Int. J. Parasitol.">
        <title>The genome of the protozoan parasite Cystoisospora suis and a reverse vaccinology approach to identify vaccine candidates.</title>
        <authorList>
            <person name="Palmieri N."/>
            <person name="Shrestha A."/>
            <person name="Ruttkowski B."/>
            <person name="Beck T."/>
            <person name="Vogl C."/>
            <person name="Tomley F."/>
            <person name="Blake D.P."/>
            <person name="Joachim A."/>
        </authorList>
    </citation>
    <scope>NUCLEOTIDE SEQUENCE [LARGE SCALE GENOMIC DNA]</scope>
    <source>
        <strain evidence="6 7">Wien I</strain>
    </source>
</reference>
<feature type="region of interest" description="Disordered" evidence="4">
    <location>
        <begin position="1471"/>
        <end position="1505"/>
    </location>
</feature>
<dbReference type="VEuPathDB" id="ToxoDB:CSUI_006142"/>
<sequence length="1905" mass="208623">MAPLSPLEQHPFVNVLKTFPLHDGDLCRIAGDVTEETDKRLGARVIRIYGMIAANNFIQLPHGKGKQKSLGLTGTYVRDNQNESGDHCSSSAGLHANQDNENAILCYPPGYCHDRNADRAHHSDQHGERTQGEELRNSHVSPRSHGKRLLEGLPAGICFSRYRSLCGSNFTNELNTRARTAAADQQVKCVGLCCIVPSCFTCLRQMLPQGMRLSSKTTIDECEWMYIPLGARPENVEPITVDEHDSERQAGYWSDTPDDTQATTDGLEAFTREDEPGESKGKDTGDEAGSAGACGASGTDIMQLGVPLSAELFSHGFLLKVRLPDAARLPWTQYEMVAGLDAQKRQQLQVWELSRLRADRRCSLLARQISDFDVSRIRFSPFDEFSLVSCGKENIRFWRIKNSHLPGCSVILEAAARANCYTDLDFECGRTAHQLSSHSQARWSTPGRVFVSSTSGCVAQVDYVSRQLQRIYKLHAGPIWSLTVSDAFCTTASEDGYVRVWPLTFQSCYMHAQSHEAPAVGVDGSEDGLQLLCTSADGSVGLLNLNGQHYKPLLRTHARPIRDAAVSEAWRELYTVSTDRSIRVWSLPELYEAFEFQSSVDQPSCIACHPLERVLAVGFESGALRVFDIDAKPPQVLLEARHHLHAIVGAYFVRNCSKDHKESQEEQNKCLVVTVDAIGVISVHDERLEYQLSKRLENPGVHVPPREIPPLAFSPDGQFVARYFDPRRICCFFFPDFDYRAKVCLPRKGGGPSGGGGRALSGNGVTDERRKDGVTGKRVITAYGFASSGNGVLVVCSSDSVMRIYDLSEAEDCMRDCPDDDDDFLGATSPSWSPRSVTTAGGASRRSRSVSGGVCGSSPRTTNLLIRPSSARSVTSTRSASLVFGASRNQMPTWVSGGSSLPSRSLTCVREIALMSGSISSVCLTFFDLHAQRKLLYGDEQDLEERNEPGKTVNSQGLPQIAMTAGSDRALKLWNLETSACRERERRLQAIRSVSLGSSCRRGRLQSQTQSACLRTPVSTNPPSHLSSSLAMPRLASSESEAVLPPFQSFSGHLQSPFKLLLCGDLVVSISPVDVILWSFRHRELEALLGQLVPLEFPQFLPFPPHEAPTSVGQDSGPQSASTTQKAESATKLDTINSNTAPLPPQDPFSSAVGPNRQQSPPSICRSHSSQGNSGGNMPLVQMTCGSAEQVRKVGGAAGEETIVTRREHQHTCVLKTDTSRRGSGCSSSDSCSPVNPPSVSDELCGDLAQNSQLFPKKTGKVKGPIGFGFDSSPQNDITSSPPFCPLQTQDSRSHVAPFSSSQQSCGSSQPPSSHSHEGISKCPNRPSSFSSSCSSTARVVPVENDSKEMEVSHVAHVEPGDSSHSAQIRHIVGATVAACRGGCIWKAQQELLCYAVGEWVLVERLNVNSRYDEEGKCLGLLPSLGYASSSLSQGTRSMVWRRPQHQTQQEKDECRLASLCMRHRSDRQSMTYTSPRSHSSHQACKFPKERWGSRHTSRVQSGLSSSCPRSFSGAVCSRDNSGGKGWRSDRKPVNQLGGELSGVWEESWGKQDRFGVCKDSRLGPVLTMALNQKGNLLATIHTARQSTCRFPPAGEKGNETAGRTPEDWDDDSSEPAGRIDKVVAVWRLEDCTLARMAPLPRAWYSDFPTVHTGESVPRSFSPALVFCGAEYLVCAGASNRPHLDVFLVEDFLKVSPPSYRSGVSSPYPPNASHPTPAVGAVVDAPIVRLLTRTKFDDVEIVYIAPRAAIFWRIDIVHTLHDGRDDEDTVNTRSLQDRREETPRLPCVDCEKEERLTIRHKLALQFQFTEMPWRMRDDPNLCYTTGCLTRRGGSSTTTLLLLATNAGYIYGVDFDTNTLIFELQVATDEPVTCIACDKAQELFCGLRASLSRWSVDLLALVPTPG</sequence>
<dbReference type="Pfam" id="PF05018">
    <property type="entry name" value="CFA20_dom"/>
    <property type="match status" value="1"/>
</dbReference>
<feature type="compositionally biased region" description="Low complexity" evidence="4">
    <location>
        <begin position="1298"/>
        <end position="1314"/>
    </location>
</feature>
<dbReference type="PANTHER" id="PTHR13720:SF24">
    <property type="entry name" value="WD REPEAT-CONTAINING PROTEIN 90"/>
    <property type="match status" value="1"/>
</dbReference>
<evidence type="ECO:0000259" key="5">
    <source>
        <dbReference type="Pfam" id="PF05018"/>
    </source>
</evidence>
<dbReference type="SUPFAM" id="SSF75011">
    <property type="entry name" value="3-carboxy-cis,cis-mucoante lactonizing enzyme"/>
    <property type="match status" value="1"/>
</dbReference>
<evidence type="ECO:0000313" key="6">
    <source>
        <dbReference type="EMBL" id="PHJ20025.1"/>
    </source>
</evidence>
<evidence type="ECO:0000256" key="2">
    <source>
        <dbReference type="ARBA" id="ARBA00022737"/>
    </source>
</evidence>
<feature type="region of interest" description="Disordered" evidence="4">
    <location>
        <begin position="1106"/>
        <end position="1180"/>
    </location>
</feature>
<dbReference type="SMART" id="SM00320">
    <property type="entry name" value="WD40"/>
    <property type="match status" value="8"/>
</dbReference>
<dbReference type="InterPro" id="IPR001680">
    <property type="entry name" value="WD40_rpt"/>
</dbReference>
<dbReference type="RefSeq" id="XP_067921716.1">
    <property type="nucleotide sequence ID" value="XM_068066307.1"/>
</dbReference>
<dbReference type="EMBL" id="MIGC01003062">
    <property type="protein sequence ID" value="PHJ20025.1"/>
    <property type="molecule type" value="Genomic_DNA"/>
</dbReference>
<dbReference type="InterPro" id="IPR015943">
    <property type="entry name" value="WD40/YVTN_repeat-like_dom_sf"/>
</dbReference>
<feature type="compositionally biased region" description="Basic and acidic residues" evidence="4">
    <location>
        <begin position="270"/>
        <end position="285"/>
    </location>
</feature>
<keyword evidence="1 3" id="KW-0853">WD repeat</keyword>
<organism evidence="6 7">
    <name type="scientific">Cystoisospora suis</name>
    <dbReference type="NCBI Taxonomy" id="483139"/>
    <lineage>
        <taxon>Eukaryota</taxon>
        <taxon>Sar</taxon>
        <taxon>Alveolata</taxon>
        <taxon>Apicomplexa</taxon>
        <taxon>Conoidasida</taxon>
        <taxon>Coccidia</taxon>
        <taxon>Eucoccidiorida</taxon>
        <taxon>Eimeriorina</taxon>
        <taxon>Sarcocystidae</taxon>
        <taxon>Cystoisospora</taxon>
    </lineage>
</organism>
<dbReference type="InterPro" id="IPR050630">
    <property type="entry name" value="WD_repeat_EMAP"/>
</dbReference>
<evidence type="ECO:0000256" key="1">
    <source>
        <dbReference type="ARBA" id="ARBA00022574"/>
    </source>
</evidence>
<dbReference type="PROSITE" id="PS50082">
    <property type="entry name" value="WD_REPEATS_2"/>
    <property type="match status" value="1"/>
</dbReference>
<dbReference type="InterPro" id="IPR007714">
    <property type="entry name" value="CFA20_dom"/>
</dbReference>
<feature type="region of interest" description="Disordered" evidence="4">
    <location>
        <begin position="1265"/>
        <end position="1334"/>
    </location>
</feature>
<feature type="region of interest" description="Disordered" evidence="4">
    <location>
        <begin position="749"/>
        <end position="773"/>
    </location>
</feature>
<feature type="region of interest" description="Disordered" evidence="4">
    <location>
        <begin position="1216"/>
        <end position="1239"/>
    </location>
</feature>
<dbReference type="PANTHER" id="PTHR13720">
    <property type="entry name" value="WD-40 REPEAT PROTEIN"/>
    <property type="match status" value="1"/>
</dbReference>
<dbReference type="GeneID" id="94429518"/>
<feature type="compositionally biased region" description="Polar residues" evidence="4">
    <location>
        <begin position="1156"/>
        <end position="1172"/>
    </location>
</feature>
<feature type="compositionally biased region" description="Gly residues" evidence="4">
    <location>
        <begin position="749"/>
        <end position="759"/>
    </location>
</feature>
<dbReference type="InterPro" id="IPR036322">
    <property type="entry name" value="WD40_repeat_dom_sf"/>
</dbReference>
<feature type="compositionally biased region" description="Polar residues" evidence="4">
    <location>
        <begin position="1272"/>
        <end position="1291"/>
    </location>
</feature>
<feature type="compositionally biased region" description="Polar residues" evidence="4">
    <location>
        <begin position="1111"/>
        <end position="1141"/>
    </location>
</feature>
<feature type="compositionally biased region" description="Polar residues" evidence="4">
    <location>
        <begin position="1471"/>
        <end position="1483"/>
    </location>
</feature>
<keyword evidence="2" id="KW-0677">Repeat</keyword>
<dbReference type="Proteomes" id="UP000221165">
    <property type="component" value="Unassembled WGS sequence"/>
</dbReference>
<protein>
    <submittedName>
        <fullName evidence="6">Wd g-beta repeat-containing protein</fullName>
    </submittedName>
</protein>
<proteinExistence type="predicted"/>
<feature type="compositionally biased region" description="Low complexity" evidence="4">
    <location>
        <begin position="840"/>
        <end position="858"/>
    </location>
</feature>
<feature type="repeat" description="WD" evidence="3">
    <location>
        <begin position="554"/>
        <end position="587"/>
    </location>
</feature>
<evidence type="ECO:0000313" key="7">
    <source>
        <dbReference type="Proteomes" id="UP000221165"/>
    </source>
</evidence>
<feature type="compositionally biased region" description="Basic and acidic residues" evidence="4">
    <location>
        <begin position="117"/>
        <end position="137"/>
    </location>
</feature>
<feature type="region of interest" description="Disordered" evidence="4">
    <location>
        <begin position="1589"/>
        <end position="1615"/>
    </location>
</feature>
<dbReference type="SUPFAM" id="SSF50978">
    <property type="entry name" value="WD40 repeat-like"/>
    <property type="match status" value="1"/>
</dbReference>
<name>A0A2C6KV11_9APIC</name>
<dbReference type="OrthoDB" id="6252103at2759"/>